<name>A0ABX0MEF0_9BURK</name>
<keyword evidence="2" id="KW-1185">Reference proteome</keyword>
<gene>
    <name evidence="1" type="ORF">F1609_17335</name>
</gene>
<dbReference type="Proteomes" id="UP000819052">
    <property type="component" value="Unassembled WGS sequence"/>
</dbReference>
<organism evidence="1 2">
    <name type="scientific">Massilia aquatica</name>
    <dbReference type="NCBI Taxonomy" id="2609000"/>
    <lineage>
        <taxon>Bacteria</taxon>
        <taxon>Pseudomonadati</taxon>
        <taxon>Pseudomonadota</taxon>
        <taxon>Betaproteobacteria</taxon>
        <taxon>Burkholderiales</taxon>
        <taxon>Oxalobacteraceae</taxon>
        <taxon>Telluria group</taxon>
        <taxon>Massilia</taxon>
    </lineage>
</organism>
<evidence type="ECO:0000313" key="1">
    <source>
        <dbReference type="EMBL" id="NHZ41914.1"/>
    </source>
</evidence>
<reference evidence="1 2" key="1">
    <citation type="submission" date="2019-09" db="EMBL/GenBank/DDBJ databases">
        <title>Taxonomy of Antarctic Massilia spp.: description of Massilia rubra sp. nov., Massilia aquatica sp. nov., Massilia mucilaginosa sp. nov., Massilia frigida sp. nov. isolated from streams, lakes and regoliths.</title>
        <authorList>
            <person name="Holochova P."/>
            <person name="Sedlacek I."/>
            <person name="Kralova S."/>
            <person name="Maslanova I."/>
            <person name="Busse H.-J."/>
            <person name="Stankova E."/>
            <person name="Vrbovska V."/>
            <person name="Kovarovic V."/>
            <person name="Bartak M."/>
            <person name="Svec P."/>
            <person name="Pantucek R."/>
        </authorList>
    </citation>
    <scope>NUCLEOTIDE SEQUENCE [LARGE SCALE GENOMIC DNA]</scope>
    <source>
        <strain evidence="1 2">CCM 8693</strain>
    </source>
</reference>
<dbReference type="RefSeq" id="WP_167077668.1">
    <property type="nucleotide sequence ID" value="NZ_VVIW01000009.1"/>
</dbReference>
<sequence>MNTADATSPNTDWNTISLPGKRLELIDPMQIEVLRFNENGYVSATIGTKEVMAAPLFFWMVRNGILLVARDKDFSAIFSELSEPRVDAHPASDSGQTLSVTAKNGKQIRYKLSQQR</sequence>
<accession>A0ABX0MEF0</accession>
<protein>
    <submittedName>
        <fullName evidence="1">Uncharacterized protein</fullName>
    </submittedName>
</protein>
<proteinExistence type="predicted"/>
<comment type="caution">
    <text evidence="1">The sequence shown here is derived from an EMBL/GenBank/DDBJ whole genome shotgun (WGS) entry which is preliminary data.</text>
</comment>
<dbReference type="EMBL" id="VVIW01000009">
    <property type="protein sequence ID" value="NHZ41914.1"/>
    <property type="molecule type" value="Genomic_DNA"/>
</dbReference>
<evidence type="ECO:0000313" key="2">
    <source>
        <dbReference type="Proteomes" id="UP000819052"/>
    </source>
</evidence>